<proteinExistence type="predicted"/>
<comment type="caution">
    <text evidence="1">The sequence shown here is derived from an EMBL/GenBank/DDBJ whole genome shotgun (WGS) entry which is preliminary data.</text>
</comment>
<dbReference type="AlphaFoldDB" id="A0A2P5D968"/>
<dbReference type="Proteomes" id="UP000237105">
    <property type="component" value="Unassembled WGS sequence"/>
</dbReference>
<organism evidence="1 2">
    <name type="scientific">Parasponia andersonii</name>
    <name type="common">Sponia andersonii</name>
    <dbReference type="NCBI Taxonomy" id="3476"/>
    <lineage>
        <taxon>Eukaryota</taxon>
        <taxon>Viridiplantae</taxon>
        <taxon>Streptophyta</taxon>
        <taxon>Embryophyta</taxon>
        <taxon>Tracheophyta</taxon>
        <taxon>Spermatophyta</taxon>
        <taxon>Magnoliopsida</taxon>
        <taxon>eudicotyledons</taxon>
        <taxon>Gunneridae</taxon>
        <taxon>Pentapetalae</taxon>
        <taxon>rosids</taxon>
        <taxon>fabids</taxon>
        <taxon>Rosales</taxon>
        <taxon>Cannabaceae</taxon>
        <taxon>Parasponia</taxon>
    </lineage>
</organism>
<sequence length="185" mass="21307">MGKTCSTMELKVEFNGQDYVPSQVEFHIFCDNHPCTFCSRTCKGDGEWSFGCCWEWIAVTIRKGRRPRRLLPLSARADHWRGSPVPRRPATAAGEAVVAGEEKVSRFRDFVAGDDSGHYLTFNRARWIRLVERKLKHENRNPMAKICLDLRAAGQLIFRKRTIEGLELVPDPLNDRQRYLEDSIV</sequence>
<gene>
    <name evidence="1" type="ORF">PanWU01x14_085960</name>
</gene>
<protein>
    <submittedName>
        <fullName evidence="1">Uncharacterized protein</fullName>
    </submittedName>
</protein>
<name>A0A2P5D968_PARAD</name>
<keyword evidence="2" id="KW-1185">Reference proteome</keyword>
<evidence type="ECO:0000313" key="1">
    <source>
        <dbReference type="EMBL" id="PON69812.1"/>
    </source>
</evidence>
<evidence type="ECO:0000313" key="2">
    <source>
        <dbReference type="Proteomes" id="UP000237105"/>
    </source>
</evidence>
<dbReference type="EMBL" id="JXTB01000054">
    <property type="protein sequence ID" value="PON69812.1"/>
    <property type="molecule type" value="Genomic_DNA"/>
</dbReference>
<accession>A0A2P5D968</accession>
<reference evidence="2" key="1">
    <citation type="submission" date="2016-06" db="EMBL/GenBank/DDBJ databases">
        <title>Parallel loss of symbiosis genes in relatives of nitrogen-fixing non-legume Parasponia.</title>
        <authorList>
            <person name="Van Velzen R."/>
            <person name="Holmer R."/>
            <person name="Bu F."/>
            <person name="Rutten L."/>
            <person name="Van Zeijl A."/>
            <person name="Liu W."/>
            <person name="Santuari L."/>
            <person name="Cao Q."/>
            <person name="Sharma T."/>
            <person name="Shen D."/>
            <person name="Roswanjaya Y."/>
            <person name="Wardhani T."/>
            <person name="Kalhor M.S."/>
            <person name="Jansen J."/>
            <person name="Van den Hoogen J."/>
            <person name="Gungor B."/>
            <person name="Hartog M."/>
            <person name="Hontelez J."/>
            <person name="Verver J."/>
            <person name="Yang W.-C."/>
            <person name="Schijlen E."/>
            <person name="Repin R."/>
            <person name="Schilthuizen M."/>
            <person name="Schranz E."/>
            <person name="Heidstra R."/>
            <person name="Miyata K."/>
            <person name="Fedorova E."/>
            <person name="Kohlen W."/>
            <person name="Bisseling T."/>
            <person name="Smit S."/>
            <person name="Geurts R."/>
        </authorList>
    </citation>
    <scope>NUCLEOTIDE SEQUENCE [LARGE SCALE GENOMIC DNA]</scope>
    <source>
        <strain evidence="2">cv. WU1-14</strain>
    </source>
</reference>